<feature type="transmembrane region" description="Helical" evidence="6">
    <location>
        <begin position="325"/>
        <end position="346"/>
    </location>
</feature>
<dbReference type="PANTHER" id="PTHR30250:SF11">
    <property type="entry name" value="O-ANTIGEN TRANSPORTER-RELATED"/>
    <property type="match status" value="1"/>
</dbReference>
<proteinExistence type="predicted"/>
<feature type="transmembrane region" description="Helical" evidence="6">
    <location>
        <begin position="295"/>
        <end position="313"/>
    </location>
</feature>
<evidence type="ECO:0000256" key="1">
    <source>
        <dbReference type="ARBA" id="ARBA00004651"/>
    </source>
</evidence>
<feature type="transmembrane region" description="Helical" evidence="6">
    <location>
        <begin position="48"/>
        <end position="71"/>
    </location>
</feature>
<feature type="transmembrane region" description="Helical" evidence="6">
    <location>
        <begin position="446"/>
        <end position="466"/>
    </location>
</feature>
<keyword evidence="4 6" id="KW-1133">Transmembrane helix</keyword>
<dbReference type="AlphaFoldDB" id="A0A1G2L947"/>
<feature type="transmembrane region" description="Helical" evidence="6">
    <location>
        <begin position="12"/>
        <end position="36"/>
    </location>
</feature>
<feature type="transmembrane region" description="Helical" evidence="6">
    <location>
        <begin position="83"/>
        <end position="107"/>
    </location>
</feature>
<reference evidence="7 8" key="1">
    <citation type="journal article" date="2016" name="Nat. Commun.">
        <title>Thousands of microbial genomes shed light on interconnected biogeochemical processes in an aquifer system.</title>
        <authorList>
            <person name="Anantharaman K."/>
            <person name="Brown C.T."/>
            <person name="Hug L.A."/>
            <person name="Sharon I."/>
            <person name="Castelle C.J."/>
            <person name="Probst A.J."/>
            <person name="Thomas B.C."/>
            <person name="Singh A."/>
            <person name="Wilkins M.J."/>
            <person name="Karaoz U."/>
            <person name="Brodie E.L."/>
            <person name="Williams K.H."/>
            <person name="Hubbard S.S."/>
            <person name="Banfield J.F."/>
        </authorList>
    </citation>
    <scope>NUCLEOTIDE SEQUENCE [LARGE SCALE GENOMIC DNA]</scope>
</reference>
<dbReference type="Proteomes" id="UP000177982">
    <property type="component" value="Unassembled WGS sequence"/>
</dbReference>
<dbReference type="InterPro" id="IPR050833">
    <property type="entry name" value="Poly_Biosynth_Transport"/>
</dbReference>
<feature type="transmembrane region" description="Helical" evidence="6">
    <location>
        <begin position="387"/>
        <end position="408"/>
    </location>
</feature>
<dbReference type="CDD" id="cd13128">
    <property type="entry name" value="MATE_Wzx_like"/>
    <property type="match status" value="1"/>
</dbReference>
<name>A0A1G2L947_9BACT</name>
<evidence type="ECO:0000256" key="2">
    <source>
        <dbReference type="ARBA" id="ARBA00022475"/>
    </source>
</evidence>
<feature type="transmembrane region" description="Helical" evidence="6">
    <location>
        <begin position="164"/>
        <end position="184"/>
    </location>
</feature>
<keyword evidence="2" id="KW-1003">Cell membrane</keyword>
<protein>
    <submittedName>
        <fullName evidence="7">Uncharacterized protein</fullName>
    </submittedName>
</protein>
<comment type="caution">
    <text evidence="7">The sequence shown here is derived from an EMBL/GenBank/DDBJ whole genome shotgun (WGS) entry which is preliminary data.</text>
</comment>
<feature type="transmembrane region" description="Helical" evidence="6">
    <location>
        <begin position="190"/>
        <end position="209"/>
    </location>
</feature>
<dbReference type="EMBL" id="MHQO01000012">
    <property type="protein sequence ID" value="OHA07299.1"/>
    <property type="molecule type" value="Genomic_DNA"/>
</dbReference>
<evidence type="ECO:0000256" key="5">
    <source>
        <dbReference type="ARBA" id="ARBA00023136"/>
    </source>
</evidence>
<evidence type="ECO:0000256" key="4">
    <source>
        <dbReference type="ARBA" id="ARBA00022989"/>
    </source>
</evidence>
<organism evidence="7 8">
    <name type="scientific">Candidatus Sungbacteria bacterium RIFCSPLOWO2_01_FULL_47_10</name>
    <dbReference type="NCBI Taxonomy" id="1802276"/>
    <lineage>
        <taxon>Bacteria</taxon>
        <taxon>Candidatus Sungiibacteriota</taxon>
    </lineage>
</organism>
<feature type="transmembrane region" description="Helical" evidence="6">
    <location>
        <begin position="216"/>
        <end position="235"/>
    </location>
</feature>
<evidence type="ECO:0000313" key="7">
    <source>
        <dbReference type="EMBL" id="OHA07299.1"/>
    </source>
</evidence>
<accession>A0A1G2L947</accession>
<feature type="transmembrane region" description="Helical" evidence="6">
    <location>
        <begin position="358"/>
        <end position="381"/>
    </location>
</feature>
<sequence>MFKELTKVFGETIIYGVTGVVSTLASVFLVPIYTRILTPTEYGVSDLLVTLFAIIAVVSNMGMSSAIFYTYFKAKDEGQKRAVLGTSLIFQTLFPFLISIVVFLLSYRISRVLFGQEGFANLVFISAITLFFNVGSGTPLGVLRAQGNPKKYVTVTMIKLISTILVSITLVVGFRFGLLGVFVGNLLGNLLGYVAGLVAIFPSISLEFSKHWFMELIRFGAPMMPAGLAMWALNSSDRYFLNAFASTADVGIYNVGYRVGTLVVLVTSALQLAYPRFMFSIYHNNPNPKEYFKKINTYFYLLTFTFALALSIFSKEAITVLTGGAFHSAYSVVPLIAFSYVFYGLFNNFGTGVSVTAKTYLSTFAVLIAGGINLVLNYALISRFGMMGAALATFLSFLFLAIAELFFSQRVYPIKFEFKRLITISIVGGSLAYLATLVDFDLVPSLLVKAILLSAFPVLLYLFGFLEENELKKLFQVWGTVKKARFRPKLVWDSIRQEMIS</sequence>
<dbReference type="GO" id="GO:0005886">
    <property type="term" value="C:plasma membrane"/>
    <property type="evidence" value="ECO:0007669"/>
    <property type="project" value="UniProtKB-SubCell"/>
</dbReference>
<feature type="transmembrane region" description="Helical" evidence="6">
    <location>
        <begin position="255"/>
        <end position="274"/>
    </location>
</feature>
<dbReference type="Pfam" id="PF13440">
    <property type="entry name" value="Polysacc_synt_3"/>
    <property type="match status" value="1"/>
</dbReference>
<comment type="subcellular location">
    <subcellularLocation>
        <location evidence="1">Cell membrane</location>
        <topology evidence="1">Multi-pass membrane protein</topology>
    </subcellularLocation>
</comment>
<feature type="transmembrane region" description="Helical" evidence="6">
    <location>
        <begin position="119"/>
        <end position="143"/>
    </location>
</feature>
<keyword evidence="5 6" id="KW-0472">Membrane</keyword>
<dbReference type="PANTHER" id="PTHR30250">
    <property type="entry name" value="PST FAMILY PREDICTED COLANIC ACID TRANSPORTER"/>
    <property type="match status" value="1"/>
</dbReference>
<gene>
    <name evidence="7" type="ORF">A2934_00420</name>
</gene>
<keyword evidence="3 6" id="KW-0812">Transmembrane</keyword>
<evidence type="ECO:0000256" key="3">
    <source>
        <dbReference type="ARBA" id="ARBA00022692"/>
    </source>
</evidence>
<feature type="transmembrane region" description="Helical" evidence="6">
    <location>
        <begin position="420"/>
        <end position="440"/>
    </location>
</feature>
<evidence type="ECO:0000256" key="6">
    <source>
        <dbReference type="SAM" id="Phobius"/>
    </source>
</evidence>
<evidence type="ECO:0000313" key="8">
    <source>
        <dbReference type="Proteomes" id="UP000177982"/>
    </source>
</evidence>